<comment type="caution">
    <text evidence="1">The sequence shown here is derived from an EMBL/GenBank/DDBJ whole genome shotgun (WGS) entry which is preliminary data.</text>
</comment>
<evidence type="ECO:0000313" key="1">
    <source>
        <dbReference type="EMBL" id="KAL0097214.1"/>
    </source>
</evidence>
<proteinExistence type="predicted"/>
<evidence type="ECO:0000313" key="2">
    <source>
        <dbReference type="Proteomes" id="UP001448207"/>
    </source>
</evidence>
<keyword evidence="2" id="KW-1185">Reference proteome</keyword>
<evidence type="ECO:0008006" key="3">
    <source>
        <dbReference type="Google" id="ProtNLM"/>
    </source>
</evidence>
<feature type="non-terminal residue" evidence="1">
    <location>
        <position position="1"/>
    </location>
</feature>
<gene>
    <name evidence="1" type="ORF">J3Q64DRAFT_1629187</name>
</gene>
<dbReference type="EMBL" id="JBCLYO010000001">
    <property type="protein sequence ID" value="KAL0097214.1"/>
    <property type="molecule type" value="Genomic_DNA"/>
</dbReference>
<reference evidence="1 2" key="1">
    <citation type="submission" date="2024-04" db="EMBL/GenBank/DDBJ databases">
        <title>Symmetric and asymmetric DNA N6-adenine methylation regulates different biological responses in Mucorales.</title>
        <authorList>
            <consortium name="Lawrence Berkeley National Laboratory"/>
            <person name="Lax C."/>
            <person name="Mondo S.J."/>
            <person name="Osorio-Concepcion M."/>
            <person name="Muszewska A."/>
            <person name="Corrochano-Luque M."/>
            <person name="Gutierrez G."/>
            <person name="Riley R."/>
            <person name="Lipzen A."/>
            <person name="Guo J."/>
            <person name="Hundley H."/>
            <person name="Amirebrahimi M."/>
            <person name="Ng V."/>
            <person name="Lorenzo-Gutierrez D."/>
            <person name="Binder U."/>
            <person name="Yang J."/>
            <person name="Song Y."/>
            <person name="Canovas D."/>
            <person name="Navarro E."/>
            <person name="Freitag M."/>
            <person name="Gabaldon T."/>
            <person name="Grigoriev I.V."/>
            <person name="Corrochano L.M."/>
            <person name="Nicolas F.E."/>
            <person name="Garre V."/>
        </authorList>
    </citation>
    <scope>NUCLEOTIDE SEQUENCE [LARGE SCALE GENOMIC DNA]</scope>
    <source>
        <strain evidence="1 2">L51</strain>
    </source>
</reference>
<organism evidence="1 2">
    <name type="scientific">Phycomyces blakesleeanus</name>
    <dbReference type="NCBI Taxonomy" id="4837"/>
    <lineage>
        <taxon>Eukaryota</taxon>
        <taxon>Fungi</taxon>
        <taxon>Fungi incertae sedis</taxon>
        <taxon>Mucoromycota</taxon>
        <taxon>Mucoromycotina</taxon>
        <taxon>Mucoromycetes</taxon>
        <taxon>Mucorales</taxon>
        <taxon>Phycomycetaceae</taxon>
        <taxon>Phycomyces</taxon>
    </lineage>
</organism>
<name>A0ABR3BED3_PHYBL</name>
<dbReference type="Proteomes" id="UP001448207">
    <property type="component" value="Unassembled WGS sequence"/>
</dbReference>
<accession>A0ABR3BED3</accession>
<sequence>LVVLGVSVCRIKLFSYVDKFDSNFYKIANTPKLNQKQRTSRLIWAKGHTNWTDE</sequence>
<protein>
    <recommendedName>
        <fullName evidence="3">Homeodomain-like DNA binding domain-containing transcription factor</fullName>
    </recommendedName>
</protein>